<feature type="region of interest" description="Disordered" evidence="1">
    <location>
        <begin position="1"/>
        <end position="63"/>
    </location>
</feature>
<gene>
    <name evidence="2" type="ORF">AAE3_LOCUS10744</name>
</gene>
<dbReference type="Proteomes" id="UP000467700">
    <property type="component" value="Unassembled WGS sequence"/>
</dbReference>
<feature type="compositionally biased region" description="Polar residues" evidence="1">
    <location>
        <begin position="1"/>
        <end position="13"/>
    </location>
</feature>
<comment type="caution">
    <text evidence="2">The sequence shown here is derived from an EMBL/GenBank/DDBJ whole genome shotgun (WGS) entry which is preliminary data.</text>
</comment>
<protein>
    <submittedName>
        <fullName evidence="2">Uncharacterized protein</fullName>
    </submittedName>
</protein>
<proteinExistence type="predicted"/>
<keyword evidence="3" id="KW-1185">Reference proteome</keyword>
<accession>A0A8S0WA53</accession>
<sequence>MNQGAYSSSSSTDRNNDPSRANAGDVGSAHEGFDSESWIATPTSSAPPSYTSDTESFNDGASFVSDTSTLAEPVNRPRPGLSSSTLVHLRPPSVPITPSVQSVTREYPVIRYIFTPTSPISNSLTLVPPPDMPDTVPRFHIAVTSNVFNPLSHITTVYRGETQFGQWVGSFEMGISSFLSRVRMHKQDVPIIKVLQKRGSRTSAVWTWKPLSSRVNGGVPWKWHYRAIHGGGVCRSTDADETLLATFIPSPTTAHSYSPAVVQVNARGEETPLPALQITLAGQTFFEDILISLLVIERKRMLDLADQHAKVIFN</sequence>
<organism evidence="2 3">
    <name type="scientific">Cyclocybe aegerita</name>
    <name type="common">Black poplar mushroom</name>
    <name type="synonym">Agrocybe aegerita</name>
    <dbReference type="NCBI Taxonomy" id="1973307"/>
    <lineage>
        <taxon>Eukaryota</taxon>
        <taxon>Fungi</taxon>
        <taxon>Dikarya</taxon>
        <taxon>Basidiomycota</taxon>
        <taxon>Agaricomycotina</taxon>
        <taxon>Agaricomycetes</taxon>
        <taxon>Agaricomycetidae</taxon>
        <taxon>Agaricales</taxon>
        <taxon>Agaricineae</taxon>
        <taxon>Bolbitiaceae</taxon>
        <taxon>Cyclocybe</taxon>
    </lineage>
</organism>
<dbReference type="AlphaFoldDB" id="A0A8S0WA53"/>
<dbReference type="OrthoDB" id="3174721at2759"/>
<feature type="compositionally biased region" description="Low complexity" evidence="1">
    <location>
        <begin position="41"/>
        <end position="54"/>
    </location>
</feature>
<dbReference type="EMBL" id="CACVBS010000068">
    <property type="protein sequence ID" value="CAA7268328.1"/>
    <property type="molecule type" value="Genomic_DNA"/>
</dbReference>
<reference evidence="2 3" key="1">
    <citation type="submission" date="2020-01" db="EMBL/GenBank/DDBJ databases">
        <authorList>
            <person name="Gupta K D."/>
        </authorList>
    </citation>
    <scope>NUCLEOTIDE SEQUENCE [LARGE SCALE GENOMIC DNA]</scope>
</reference>
<evidence type="ECO:0000313" key="3">
    <source>
        <dbReference type="Proteomes" id="UP000467700"/>
    </source>
</evidence>
<name>A0A8S0WA53_CYCAE</name>
<evidence type="ECO:0000256" key="1">
    <source>
        <dbReference type="SAM" id="MobiDB-lite"/>
    </source>
</evidence>
<evidence type="ECO:0000313" key="2">
    <source>
        <dbReference type="EMBL" id="CAA7268328.1"/>
    </source>
</evidence>